<feature type="domain" description="4'-phosphopantetheinyl transferase N-terminal" evidence="13">
    <location>
        <begin position="57"/>
        <end position="118"/>
    </location>
</feature>
<reference evidence="14 15" key="1">
    <citation type="submission" date="2020-06" db="EMBL/GenBank/DDBJ databases">
        <authorList>
            <person name="Cao W.R."/>
        </authorList>
    </citation>
    <scope>NUCLEOTIDE SEQUENCE [LARGE SCALE GENOMIC DNA]</scope>
    <source>
        <strain evidence="14 15">B1Z28</strain>
    </source>
</reference>
<protein>
    <recommendedName>
        <fullName evidence="5">Enterobactin synthase component D</fullName>
    </recommendedName>
    <alternativeName>
        <fullName evidence="8">4'-phosphopantetheinyl transferase EntD</fullName>
    </alternativeName>
    <alternativeName>
        <fullName evidence="9">Enterochelin synthase D</fullName>
    </alternativeName>
</protein>
<evidence type="ECO:0000256" key="2">
    <source>
        <dbReference type="ARBA" id="ARBA00004993"/>
    </source>
</evidence>
<comment type="catalytic activity">
    <reaction evidence="10">
        <text>apo-[aryl-carrier protein] + CoA = holo-[aryl-carrier protein] + adenosine 3',5'-bisphosphate + H(+)</text>
        <dbReference type="Rhea" id="RHEA:48404"/>
        <dbReference type="Rhea" id="RHEA-COMP:15903"/>
        <dbReference type="Rhea" id="RHEA-COMP:17557"/>
        <dbReference type="ChEBI" id="CHEBI:15378"/>
        <dbReference type="ChEBI" id="CHEBI:29999"/>
        <dbReference type="ChEBI" id="CHEBI:57287"/>
        <dbReference type="ChEBI" id="CHEBI:58343"/>
        <dbReference type="ChEBI" id="CHEBI:64479"/>
    </reaction>
</comment>
<dbReference type="SUPFAM" id="SSF56214">
    <property type="entry name" value="4'-phosphopantetheinyl transferase"/>
    <property type="match status" value="1"/>
</dbReference>
<evidence type="ECO:0000256" key="4">
    <source>
        <dbReference type="ARBA" id="ARBA00011503"/>
    </source>
</evidence>
<keyword evidence="15" id="KW-1185">Reference proteome</keyword>
<evidence type="ECO:0000256" key="6">
    <source>
        <dbReference type="ARBA" id="ARBA00022679"/>
    </source>
</evidence>
<dbReference type="Pfam" id="PF01648">
    <property type="entry name" value="ACPS"/>
    <property type="match status" value="1"/>
</dbReference>
<comment type="pathway">
    <text evidence="2">Siderophore biosynthesis; enterobactin biosynthesis.</text>
</comment>
<dbReference type="InterPro" id="IPR041354">
    <property type="entry name" value="4PPT_N"/>
</dbReference>
<evidence type="ECO:0000256" key="11">
    <source>
        <dbReference type="ARBA" id="ARBA00049191"/>
    </source>
</evidence>
<comment type="similarity">
    <text evidence="3">Belongs to the P-Pant transferase superfamily. EntD family.</text>
</comment>
<dbReference type="InterPro" id="IPR003542">
    <property type="entry name" value="Enbac_synth_compD-like"/>
</dbReference>
<dbReference type="InterPro" id="IPR037143">
    <property type="entry name" value="4-PPantetheinyl_Trfase_dom_sf"/>
</dbReference>
<dbReference type="PANTHER" id="PTHR38096:SF1">
    <property type="entry name" value="ENTEROBACTIN SYNTHASE COMPONENT D"/>
    <property type="match status" value="1"/>
</dbReference>
<evidence type="ECO:0000256" key="7">
    <source>
        <dbReference type="ARBA" id="ARBA00023191"/>
    </source>
</evidence>
<dbReference type="Proteomes" id="UP000630805">
    <property type="component" value="Unassembled WGS sequence"/>
</dbReference>
<name>A0ABX2PT56_9RHOB</name>
<comment type="subunit">
    <text evidence="4">EntB, EntD, EntE, and EntF form a multienzyme complex called enterobactin synthase.</text>
</comment>
<dbReference type="EMBL" id="JABXWT010000011">
    <property type="protein sequence ID" value="NVO57358.1"/>
    <property type="molecule type" value="Genomic_DNA"/>
</dbReference>
<evidence type="ECO:0000256" key="5">
    <source>
        <dbReference type="ARBA" id="ARBA00019087"/>
    </source>
</evidence>
<evidence type="ECO:0000256" key="3">
    <source>
        <dbReference type="ARBA" id="ARBA00008342"/>
    </source>
</evidence>
<dbReference type="PRINTS" id="PR01399">
    <property type="entry name" value="ENTSNTHTASED"/>
</dbReference>
<comment type="catalytic activity">
    <reaction evidence="11">
        <text>apo-[peptidyl-carrier protein] + CoA = holo-[peptidyl-carrier protein] + adenosine 3',5'-bisphosphate + H(+)</text>
        <dbReference type="Rhea" id="RHEA:46228"/>
        <dbReference type="Rhea" id="RHEA-COMP:11479"/>
        <dbReference type="Rhea" id="RHEA-COMP:11480"/>
        <dbReference type="ChEBI" id="CHEBI:15378"/>
        <dbReference type="ChEBI" id="CHEBI:29999"/>
        <dbReference type="ChEBI" id="CHEBI:57287"/>
        <dbReference type="ChEBI" id="CHEBI:58343"/>
        <dbReference type="ChEBI" id="CHEBI:64479"/>
    </reaction>
</comment>
<evidence type="ECO:0000313" key="15">
    <source>
        <dbReference type="Proteomes" id="UP000630805"/>
    </source>
</evidence>
<evidence type="ECO:0000259" key="12">
    <source>
        <dbReference type="Pfam" id="PF01648"/>
    </source>
</evidence>
<keyword evidence="7" id="KW-0259">Enterobactin biosynthesis</keyword>
<dbReference type="GO" id="GO:0016740">
    <property type="term" value="F:transferase activity"/>
    <property type="evidence" value="ECO:0007669"/>
    <property type="project" value="UniProtKB-KW"/>
</dbReference>
<proteinExistence type="inferred from homology"/>
<sequence length="244" mass="27024">MLKTADPIWYDQSGFLPYFNKIDVATDQAIMVLGPYRSGVFRKELFAHFNVPFPDSLQNAVDKRRAEYLAGRLAVKYGFRFLNLPDVPIAQRTDRAPIWPHGISGSISHTCDRCASLIYKDPLAMTGVDIEKVVPGPNIEAIRGTALNSTEVRVLSAAQTLGDDQKAVLVFSAKESLFKALYPTVGRFFGFDSAELASPPCDSRLQLVLTADIGPSLRSGMCFEICYKVIEDHILTWLCTMPAD</sequence>
<dbReference type="Pfam" id="PF17837">
    <property type="entry name" value="4PPT_N"/>
    <property type="match status" value="1"/>
</dbReference>
<evidence type="ECO:0000256" key="10">
    <source>
        <dbReference type="ARBA" id="ARBA00049176"/>
    </source>
</evidence>
<evidence type="ECO:0000313" key="14">
    <source>
        <dbReference type="EMBL" id="NVO57358.1"/>
    </source>
</evidence>
<comment type="function">
    <text evidence="1">Involved in the biosynthesis of the siderophore enterobactin (enterochelin), which is a macrocyclic trimeric lactone of N-(2,3-dihydroxybenzoyl)-serine. The serine trilactone serves as a scaffolding for the three catechol functionalities that provide hexadentate coordination for the tightly ligated iron(2+) atoms. Plays an essential role in the assembly of the enterobactin by catalyzing the transfer of the 4'-phosphopantetheine (Ppant) moiety from coenzyme A to the apo-domains of both EntB (ArCP domain) and EntF (PCP domain) to yield their holo-forms which make them competent for the activation of 2,3-dihydroxybenzoate (DHB) and L-serine, respectively.</text>
</comment>
<evidence type="ECO:0000259" key="13">
    <source>
        <dbReference type="Pfam" id="PF17837"/>
    </source>
</evidence>
<evidence type="ECO:0000256" key="8">
    <source>
        <dbReference type="ARBA" id="ARBA00029894"/>
    </source>
</evidence>
<dbReference type="RefSeq" id="WP_176866412.1">
    <property type="nucleotide sequence ID" value="NZ_JABXWT010000011.1"/>
</dbReference>
<evidence type="ECO:0000256" key="1">
    <source>
        <dbReference type="ARBA" id="ARBA00003937"/>
    </source>
</evidence>
<dbReference type="InterPro" id="IPR008278">
    <property type="entry name" value="4-PPantetheinyl_Trfase_dom"/>
</dbReference>
<evidence type="ECO:0000256" key="9">
    <source>
        <dbReference type="ARBA" id="ARBA00031996"/>
    </source>
</evidence>
<keyword evidence="6 14" id="KW-0808">Transferase</keyword>
<comment type="caution">
    <text evidence="14">The sequence shown here is derived from an EMBL/GenBank/DDBJ whole genome shotgun (WGS) entry which is preliminary data.</text>
</comment>
<accession>A0ABX2PT56</accession>
<gene>
    <name evidence="14" type="ORF">HW561_16305</name>
</gene>
<organism evidence="14 15">
    <name type="scientific">Ruegeria haliotis</name>
    <dbReference type="NCBI Taxonomy" id="2747601"/>
    <lineage>
        <taxon>Bacteria</taxon>
        <taxon>Pseudomonadati</taxon>
        <taxon>Pseudomonadota</taxon>
        <taxon>Alphaproteobacteria</taxon>
        <taxon>Rhodobacterales</taxon>
        <taxon>Roseobacteraceae</taxon>
        <taxon>Ruegeria</taxon>
    </lineage>
</organism>
<dbReference type="PANTHER" id="PTHR38096">
    <property type="entry name" value="ENTEROBACTIN SYNTHASE COMPONENT D"/>
    <property type="match status" value="1"/>
</dbReference>
<feature type="domain" description="4'-phosphopantetheinyl transferase" evidence="12">
    <location>
        <begin position="127"/>
        <end position="202"/>
    </location>
</feature>